<dbReference type="PANTHER" id="PTHR34047">
    <property type="entry name" value="NUCLEAR INTRON MATURASE 1, MITOCHONDRIAL-RELATED"/>
    <property type="match status" value="1"/>
</dbReference>
<protein>
    <recommendedName>
        <fullName evidence="1">RNA-directed DNA polymerase</fullName>
        <ecNumber evidence="1">2.7.7.49</ecNumber>
    </recommendedName>
</protein>
<evidence type="ECO:0000256" key="3">
    <source>
        <dbReference type="ARBA" id="ARBA00022695"/>
    </source>
</evidence>
<evidence type="ECO:0000256" key="7">
    <source>
        <dbReference type="ARBA" id="ARBA00023118"/>
    </source>
</evidence>
<dbReference type="InterPro" id="IPR000477">
    <property type="entry name" value="RT_dom"/>
</dbReference>
<dbReference type="InterPro" id="IPR043502">
    <property type="entry name" value="DNA/RNA_pol_sf"/>
</dbReference>
<dbReference type="GO" id="GO:0051607">
    <property type="term" value="P:defense response to virus"/>
    <property type="evidence" value="ECO:0007669"/>
    <property type="project" value="UniProtKB-KW"/>
</dbReference>
<reference evidence="12 13" key="1">
    <citation type="submission" date="2017-06" db="EMBL/GenBank/DDBJ databases">
        <title>Azoarcus sp. TSNA42 complete genome sequence.</title>
        <authorList>
            <person name="Woo J.-H."/>
            <person name="Kim H.-S."/>
        </authorList>
    </citation>
    <scope>NUCLEOTIDE SEQUENCE [LARGE SCALE GENOMIC DNA]</scope>
    <source>
        <strain evidence="12 13">TSNA42</strain>
    </source>
</reference>
<dbReference type="NCBIfam" id="TIGR04416">
    <property type="entry name" value="group_II_RT_mat"/>
    <property type="match status" value="1"/>
</dbReference>
<dbReference type="Pfam" id="PF08388">
    <property type="entry name" value="GIIM"/>
    <property type="match status" value="1"/>
</dbReference>
<keyword evidence="2" id="KW-0808">Transferase</keyword>
<dbReference type="RefSeq" id="WP_108971215.1">
    <property type="nucleotide sequence ID" value="NZ_CP022188.1"/>
</dbReference>
<gene>
    <name evidence="12" type="primary">ltrA</name>
    <name evidence="11" type="ORF">CEW87_01870</name>
    <name evidence="12" type="ORF">CEW87_17745</name>
</gene>
<feature type="domain" description="Reverse transcriptase" evidence="10">
    <location>
        <begin position="95"/>
        <end position="321"/>
    </location>
</feature>
<evidence type="ECO:0000313" key="12">
    <source>
        <dbReference type="EMBL" id="AWI81045.1"/>
    </source>
</evidence>
<dbReference type="InterPro" id="IPR013597">
    <property type="entry name" value="Mat_intron_G2"/>
</dbReference>
<dbReference type="InterPro" id="IPR000123">
    <property type="entry name" value="Reverse_transcriptase_msDNA"/>
</dbReference>
<keyword evidence="7" id="KW-0051">Antiviral defense</keyword>
<dbReference type="PANTHER" id="PTHR34047:SF8">
    <property type="entry name" value="PROTEIN YKFC"/>
    <property type="match status" value="1"/>
</dbReference>
<evidence type="ECO:0000256" key="2">
    <source>
        <dbReference type="ARBA" id="ARBA00022679"/>
    </source>
</evidence>
<dbReference type="OrthoDB" id="8538592at2"/>
<evidence type="ECO:0000313" key="11">
    <source>
        <dbReference type="EMBL" id="AWI78204.1"/>
    </source>
</evidence>
<evidence type="ECO:0000313" key="13">
    <source>
        <dbReference type="Proteomes" id="UP000244902"/>
    </source>
</evidence>
<evidence type="ECO:0000256" key="9">
    <source>
        <dbReference type="ARBA" id="ARBA00048173"/>
    </source>
</evidence>
<dbReference type="InterPro" id="IPR051083">
    <property type="entry name" value="GrpII_Intron_Splice-Mob/Def"/>
</dbReference>
<dbReference type="GO" id="GO:0046872">
    <property type="term" value="F:metal ion binding"/>
    <property type="evidence" value="ECO:0007669"/>
    <property type="project" value="UniProtKB-KW"/>
</dbReference>
<keyword evidence="6 12" id="KW-0695">RNA-directed DNA polymerase</keyword>
<dbReference type="EMBL" id="CP022188">
    <property type="protein sequence ID" value="AWI78204.1"/>
    <property type="molecule type" value="Genomic_DNA"/>
</dbReference>
<dbReference type="EMBL" id="CP022188">
    <property type="protein sequence ID" value="AWI81045.1"/>
    <property type="molecule type" value="Genomic_DNA"/>
</dbReference>
<name>A0A2U8H8J1_9RHOO</name>
<dbReference type="GO" id="GO:0003723">
    <property type="term" value="F:RNA binding"/>
    <property type="evidence" value="ECO:0007669"/>
    <property type="project" value="InterPro"/>
</dbReference>
<dbReference type="PRINTS" id="PR00866">
    <property type="entry name" value="RNADNAPOLMS"/>
</dbReference>
<dbReference type="CDD" id="cd01651">
    <property type="entry name" value="RT_G2_intron"/>
    <property type="match status" value="1"/>
</dbReference>
<dbReference type="Pfam" id="PF00078">
    <property type="entry name" value="RVT_1"/>
    <property type="match status" value="1"/>
</dbReference>
<dbReference type="EC" id="2.7.7.49" evidence="1"/>
<evidence type="ECO:0000259" key="10">
    <source>
        <dbReference type="PROSITE" id="PS50878"/>
    </source>
</evidence>
<accession>A0A2U8H8J1</accession>
<evidence type="ECO:0000256" key="8">
    <source>
        <dbReference type="ARBA" id="ARBA00034120"/>
    </source>
</evidence>
<dbReference type="Proteomes" id="UP000244902">
    <property type="component" value="Chromosome"/>
</dbReference>
<dbReference type="AlphaFoldDB" id="A0A2U8H8J1"/>
<keyword evidence="4" id="KW-0479">Metal-binding</keyword>
<organism evidence="12 13">
    <name type="scientific">Parazoarcus communis</name>
    <dbReference type="NCBI Taxonomy" id="41977"/>
    <lineage>
        <taxon>Bacteria</taxon>
        <taxon>Pseudomonadati</taxon>
        <taxon>Pseudomonadota</taxon>
        <taxon>Betaproteobacteria</taxon>
        <taxon>Rhodocyclales</taxon>
        <taxon>Zoogloeaceae</taxon>
        <taxon>Parazoarcus</taxon>
    </lineage>
</organism>
<dbReference type="PROSITE" id="PS50878">
    <property type="entry name" value="RT_POL"/>
    <property type="match status" value="1"/>
</dbReference>
<keyword evidence="5" id="KW-0460">Magnesium</keyword>
<comment type="similarity">
    <text evidence="8">Belongs to the bacterial reverse transcriptase family.</text>
</comment>
<keyword evidence="3" id="KW-0548">Nucleotidyltransferase</keyword>
<comment type="catalytic activity">
    <reaction evidence="9">
        <text>DNA(n) + a 2'-deoxyribonucleoside 5'-triphosphate = DNA(n+1) + diphosphate</text>
        <dbReference type="Rhea" id="RHEA:22508"/>
        <dbReference type="Rhea" id="RHEA-COMP:17339"/>
        <dbReference type="Rhea" id="RHEA-COMP:17340"/>
        <dbReference type="ChEBI" id="CHEBI:33019"/>
        <dbReference type="ChEBI" id="CHEBI:61560"/>
        <dbReference type="ChEBI" id="CHEBI:173112"/>
        <dbReference type="EC" id="2.7.7.49"/>
    </reaction>
</comment>
<proteinExistence type="inferred from homology"/>
<sequence>MKLTKTEAHRADGARAEESGRYLEGAGLRVEVESAGVERTKAEWACESGLMEVVCERGNLWLAYERVVRNKGAAGVDGIGVSEFKAHLQQHWPTIKAKLLAGMYVPQAVRRVDIPKPQGGMRVLGIPTLTDRLIQQALHQVLSPIFEAEFSESSYGFRPGRSAHQAVKAAQQYVAQGRRVVVDMDLEKFFDRVNHDILMAKLAKKIEDGRVLKLIRRYLEAGMMAEGVVSPRTQGTPQGGPLSPLLSNIVLTELDRELARRGHAFCRYADDCNIYVRSHAAGERVLAGISQFLSERLKLTVNEAKSAVARPWERKFLGYSLTWHKTPKLRIAPVSLKRLEDKIRDVLKGARGRSVRATIEELNPVLRGWAAYFKLTETKRVLEEIDGWLRRKLRCILWRQWKRPYTRAKSLVRAGLKEERAFRSAFNQRGPWWNSGASHMNAAFPKSFFDRLGLVSLLDTTRRLQCFS</sequence>
<dbReference type="InterPro" id="IPR030931">
    <property type="entry name" value="Group_II_RT_mat"/>
</dbReference>
<evidence type="ECO:0000256" key="1">
    <source>
        <dbReference type="ARBA" id="ARBA00012493"/>
    </source>
</evidence>
<evidence type="ECO:0000256" key="6">
    <source>
        <dbReference type="ARBA" id="ARBA00022918"/>
    </source>
</evidence>
<dbReference type="SUPFAM" id="SSF56672">
    <property type="entry name" value="DNA/RNA polymerases"/>
    <property type="match status" value="1"/>
</dbReference>
<dbReference type="GO" id="GO:0003964">
    <property type="term" value="F:RNA-directed DNA polymerase activity"/>
    <property type="evidence" value="ECO:0007669"/>
    <property type="project" value="UniProtKB-KW"/>
</dbReference>
<evidence type="ECO:0000256" key="4">
    <source>
        <dbReference type="ARBA" id="ARBA00022723"/>
    </source>
</evidence>
<evidence type="ECO:0000256" key="5">
    <source>
        <dbReference type="ARBA" id="ARBA00022842"/>
    </source>
</evidence>